<dbReference type="Proteomes" id="UP000294513">
    <property type="component" value="Unassembled WGS sequence"/>
</dbReference>
<sequence length="84" mass="9296">MSRDEKSEPRDEVLYLAAGVVDVALDGVRGVLRRLPLVGEARRELRARGELAWARNIPATEAHLELLARQVERRAARDARPAGG</sequence>
<dbReference type="RefSeq" id="WP_131903663.1">
    <property type="nucleotide sequence ID" value="NZ_SMKU01000606.1"/>
</dbReference>
<reference evidence="1 2" key="1">
    <citation type="submission" date="2019-03" db="EMBL/GenBank/DDBJ databases">
        <title>Draft genome sequences of novel Actinobacteria.</title>
        <authorList>
            <person name="Sahin N."/>
            <person name="Ay H."/>
            <person name="Saygin H."/>
        </authorList>
    </citation>
    <scope>NUCLEOTIDE SEQUENCE [LARGE SCALE GENOMIC DNA]</scope>
    <source>
        <strain evidence="1 2">H3C3</strain>
    </source>
</reference>
<proteinExistence type="predicted"/>
<comment type="caution">
    <text evidence="1">The sequence shown here is derived from an EMBL/GenBank/DDBJ whole genome shotgun (WGS) entry which is preliminary data.</text>
</comment>
<evidence type="ECO:0000313" key="1">
    <source>
        <dbReference type="EMBL" id="TDD60516.1"/>
    </source>
</evidence>
<evidence type="ECO:0000313" key="2">
    <source>
        <dbReference type="Proteomes" id="UP000294513"/>
    </source>
</evidence>
<protein>
    <recommendedName>
        <fullName evidence="3">Polyprenyl synthetase</fullName>
    </recommendedName>
</protein>
<organism evidence="1 2">
    <name type="scientific">Actinomadura rubrisoli</name>
    <dbReference type="NCBI Taxonomy" id="2530368"/>
    <lineage>
        <taxon>Bacteria</taxon>
        <taxon>Bacillati</taxon>
        <taxon>Actinomycetota</taxon>
        <taxon>Actinomycetes</taxon>
        <taxon>Streptosporangiales</taxon>
        <taxon>Thermomonosporaceae</taxon>
        <taxon>Actinomadura</taxon>
    </lineage>
</organism>
<evidence type="ECO:0008006" key="3">
    <source>
        <dbReference type="Google" id="ProtNLM"/>
    </source>
</evidence>
<keyword evidence="2" id="KW-1185">Reference proteome</keyword>
<dbReference type="EMBL" id="SMKU01000606">
    <property type="protein sequence ID" value="TDD60516.1"/>
    <property type="molecule type" value="Genomic_DNA"/>
</dbReference>
<name>A0A4R4ZQQ9_9ACTN</name>
<accession>A0A4R4ZQQ9</accession>
<gene>
    <name evidence="1" type="ORF">E1298_45985</name>
</gene>
<dbReference type="AlphaFoldDB" id="A0A4R4ZQQ9"/>